<dbReference type="NCBIfam" id="TIGR01549">
    <property type="entry name" value="HAD-SF-IA-v1"/>
    <property type="match status" value="1"/>
</dbReference>
<proteinExistence type="predicted"/>
<sequence>MKNKIVVFDLDDTLYKEIDFVKSAFKEIARWIENRYDKTDIYRFMLASYIQGLNVFASLNETYRLDVPIDLYLKKYREHKPDIRLSEEVENLLAAMLRTGITMGMITDGRSSTQTNKIKALGLDRFICEENCIISESFGHSKPSPEAYLYFQRKYGDKEYYYVGDNIGKDFISPNRLGWSTVCLLDDGRNIHKQFSAEGEMRAKYEIKSFDELKTVIGV</sequence>
<dbReference type="RefSeq" id="WP_255028040.1">
    <property type="nucleotide sequence ID" value="NZ_JANDHW010000012.1"/>
</dbReference>
<dbReference type="InterPro" id="IPR006439">
    <property type="entry name" value="HAD-SF_hydro_IA"/>
</dbReference>
<dbReference type="GO" id="GO:0016787">
    <property type="term" value="F:hydrolase activity"/>
    <property type="evidence" value="ECO:0007669"/>
    <property type="project" value="UniProtKB-KW"/>
</dbReference>
<evidence type="ECO:0000256" key="4">
    <source>
        <dbReference type="ARBA" id="ARBA00022842"/>
    </source>
</evidence>
<keyword evidence="4" id="KW-0460">Magnesium</keyword>
<dbReference type="InterPro" id="IPR036412">
    <property type="entry name" value="HAD-like_sf"/>
</dbReference>
<gene>
    <name evidence="5" type="ORF">NMU02_11385</name>
</gene>
<keyword evidence="6" id="KW-1185">Reference proteome</keyword>
<dbReference type="InterPro" id="IPR023214">
    <property type="entry name" value="HAD_sf"/>
</dbReference>
<dbReference type="PANTHER" id="PTHR46470:SF2">
    <property type="entry name" value="GLYCERALDEHYDE 3-PHOSPHATE PHOSPHATASE"/>
    <property type="match status" value="1"/>
</dbReference>
<dbReference type="InterPro" id="IPR051400">
    <property type="entry name" value="HAD-like_hydrolase"/>
</dbReference>
<dbReference type="SFLD" id="SFLDG01129">
    <property type="entry name" value="C1.5:_HAD__Beta-PGM__Phosphata"/>
    <property type="match status" value="1"/>
</dbReference>
<dbReference type="SFLD" id="SFLDS00003">
    <property type="entry name" value="Haloacid_Dehalogenase"/>
    <property type="match status" value="1"/>
</dbReference>
<evidence type="ECO:0000313" key="6">
    <source>
        <dbReference type="Proteomes" id="UP001205603"/>
    </source>
</evidence>
<reference evidence="5 6" key="1">
    <citation type="submission" date="2022-07" db="EMBL/GenBank/DDBJ databases">
        <title>Fecal culturing of patients with breast cancer.</title>
        <authorList>
            <person name="Teng N.M.Y."/>
            <person name="Kiu R."/>
            <person name="Evans R."/>
            <person name="Baker D.J."/>
            <person name="Zenner C."/>
            <person name="Robinson S.D."/>
            <person name="Hall L.J."/>
        </authorList>
    </citation>
    <scope>NUCLEOTIDE SEQUENCE [LARGE SCALE GENOMIC DNA]</scope>
    <source>
        <strain evidence="5 6">LH1063</strain>
    </source>
</reference>
<evidence type="ECO:0000256" key="3">
    <source>
        <dbReference type="ARBA" id="ARBA00022801"/>
    </source>
</evidence>
<dbReference type="EMBL" id="JANDHW010000012">
    <property type="protein sequence ID" value="MCP9612694.1"/>
    <property type="molecule type" value="Genomic_DNA"/>
</dbReference>
<dbReference type="SUPFAM" id="SSF56784">
    <property type="entry name" value="HAD-like"/>
    <property type="match status" value="1"/>
</dbReference>
<name>A0ABT1MJ90_9BACT</name>
<dbReference type="InterPro" id="IPR041492">
    <property type="entry name" value="HAD_2"/>
</dbReference>
<accession>A0ABT1MJ90</accession>
<dbReference type="PANTHER" id="PTHR46470">
    <property type="entry name" value="N-ACYLNEURAMINATE-9-PHOSPHATASE"/>
    <property type="match status" value="1"/>
</dbReference>
<evidence type="ECO:0000256" key="2">
    <source>
        <dbReference type="ARBA" id="ARBA00022723"/>
    </source>
</evidence>
<protein>
    <submittedName>
        <fullName evidence="5">HAD family hydrolase</fullName>
    </submittedName>
</protein>
<keyword evidence="2" id="KW-0479">Metal-binding</keyword>
<organism evidence="5 6">
    <name type="scientific">Coprobacter tertius</name>
    <dbReference type="NCBI Taxonomy" id="2944915"/>
    <lineage>
        <taxon>Bacteria</taxon>
        <taxon>Pseudomonadati</taxon>
        <taxon>Bacteroidota</taxon>
        <taxon>Bacteroidia</taxon>
        <taxon>Bacteroidales</taxon>
        <taxon>Barnesiellaceae</taxon>
        <taxon>Coprobacter</taxon>
    </lineage>
</organism>
<dbReference type="Pfam" id="PF13419">
    <property type="entry name" value="HAD_2"/>
    <property type="match status" value="1"/>
</dbReference>
<comment type="caution">
    <text evidence="5">The sequence shown here is derived from an EMBL/GenBank/DDBJ whole genome shotgun (WGS) entry which is preliminary data.</text>
</comment>
<dbReference type="Proteomes" id="UP001205603">
    <property type="component" value="Unassembled WGS sequence"/>
</dbReference>
<dbReference type="Gene3D" id="1.10.150.520">
    <property type="match status" value="1"/>
</dbReference>
<dbReference type="Gene3D" id="3.40.50.1000">
    <property type="entry name" value="HAD superfamily/HAD-like"/>
    <property type="match status" value="1"/>
</dbReference>
<evidence type="ECO:0000256" key="1">
    <source>
        <dbReference type="ARBA" id="ARBA00001946"/>
    </source>
</evidence>
<keyword evidence="3 5" id="KW-0378">Hydrolase</keyword>
<evidence type="ECO:0000313" key="5">
    <source>
        <dbReference type="EMBL" id="MCP9612694.1"/>
    </source>
</evidence>
<comment type="cofactor">
    <cofactor evidence="1">
        <name>Mg(2+)</name>
        <dbReference type="ChEBI" id="CHEBI:18420"/>
    </cofactor>
</comment>